<dbReference type="EMBL" id="SUMF01000029">
    <property type="protein sequence ID" value="TJZ66832.1"/>
    <property type="molecule type" value="Genomic_DNA"/>
</dbReference>
<keyword evidence="1" id="KW-0472">Membrane</keyword>
<keyword evidence="1" id="KW-1133">Transmembrane helix</keyword>
<dbReference type="RefSeq" id="WP_136774592.1">
    <property type="nucleotide sequence ID" value="NZ_CP156074.1"/>
</dbReference>
<evidence type="ECO:0000313" key="3">
    <source>
        <dbReference type="Proteomes" id="UP000310016"/>
    </source>
</evidence>
<reference evidence="2 3" key="1">
    <citation type="submission" date="2019-04" db="EMBL/GenBank/DDBJ databases">
        <title>Chitiniphilus eburnea sp. nov., a novel chitinolytic bacterium isolated from aquaculture sludge.</title>
        <authorList>
            <person name="Sheng M."/>
        </authorList>
    </citation>
    <scope>NUCLEOTIDE SEQUENCE [LARGE SCALE GENOMIC DNA]</scope>
    <source>
        <strain evidence="2 3">HX-2-15</strain>
    </source>
</reference>
<evidence type="ECO:0000256" key="1">
    <source>
        <dbReference type="SAM" id="Phobius"/>
    </source>
</evidence>
<accession>A0A4U0PI55</accession>
<proteinExistence type="predicted"/>
<feature type="transmembrane region" description="Helical" evidence="1">
    <location>
        <begin position="7"/>
        <end position="30"/>
    </location>
</feature>
<dbReference type="AlphaFoldDB" id="A0A4U0PI55"/>
<dbReference type="Proteomes" id="UP000310016">
    <property type="component" value="Unassembled WGS sequence"/>
</dbReference>
<gene>
    <name evidence="2" type="ORF">FAZ21_16750</name>
</gene>
<sequence length="118" mass="13299">MTPQRRRLSLIVLVSAILFVAIISICWFNYSTAVKHEAHMFYAIEEGASRESVVEVLGPPSEVRPCGDNLWWGKDADYRGKNDGRCVTEERYMHFLGAFGIGYSAGGKVVSKYEYISE</sequence>
<protein>
    <submittedName>
        <fullName evidence="2">Outer membrane protein assembly factor BamE</fullName>
    </submittedName>
</protein>
<keyword evidence="1" id="KW-0812">Transmembrane</keyword>
<name>A0A4U0PI55_9NEIS</name>
<comment type="caution">
    <text evidence="2">The sequence shown here is derived from an EMBL/GenBank/DDBJ whole genome shotgun (WGS) entry which is preliminary data.</text>
</comment>
<dbReference type="OrthoDB" id="9256002at2"/>
<evidence type="ECO:0000313" key="2">
    <source>
        <dbReference type="EMBL" id="TJZ66832.1"/>
    </source>
</evidence>
<keyword evidence="3" id="KW-1185">Reference proteome</keyword>
<organism evidence="2 3">
    <name type="scientific">Chitiniphilus eburneus</name>
    <dbReference type="NCBI Taxonomy" id="2571148"/>
    <lineage>
        <taxon>Bacteria</taxon>
        <taxon>Pseudomonadati</taxon>
        <taxon>Pseudomonadota</taxon>
        <taxon>Betaproteobacteria</taxon>
        <taxon>Neisseriales</taxon>
        <taxon>Chitinibacteraceae</taxon>
        <taxon>Chitiniphilus</taxon>
    </lineage>
</organism>